<feature type="region of interest" description="Disordered" evidence="1">
    <location>
        <begin position="263"/>
        <end position="299"/>
    </location>
</feature>
<feature type="domain" description="Autotransporter" evidence="3">
    <location>
        <begin position="1838"/>
        <end position="2118"/>
    </location>
</feature>
<feature type="region of interest" description="Disordered" evidence="1">
    <location>
        <begin position="1209"/>
        <end position="1251"/>
    </location>
</feature>
<feature type="compositionally biased region" description="Gly residues" evidence="1">
    <location>
        <begin position="1366"/>
        <end position="1375"/>
    </location>
</feature>
<accession>A0A934IKR7</accession>
<evidence type="ECO:0000259" key="3">
    <source>
        <dbReference type="PROSITE" id="PS51208"/>
    </source>
</evidence>
<reference evidence="4" key="1">
    <citation type="submission" date="2020-12" db="EMBL/GenBank/DDBJ databases">
        <title>Bacterial taxonomy.</title>
        <authorList>
            <person name="Pan X."/>
        </authorList>
    </citation>
    <scope>NUCLEOTIDE SEQUENCE</scope>
    <source>
        <strain evidence="4">B2012</strain>
    </source>
</reference>
<organism evidence="4 5">
    <name type="scientific">Acuticoccus mangrovi</name>
    <dbReference type="NCBI Taxonomy" id="2796142"/>
    <lineage>
        <taxon>Bacteria</taxon>
        <taxon>Pseudomonadati</taxon>
        <taxon>Pseudomonadota</taxon>
        <taxon>Alphaproteobacteria</taxon>
        <taxon>Hyphomicrobiales</taxon>
        <taxon>Amorphaceae</taxon>
        <taxon>Acuticoccus</taxon>
    </lineage>
</organism>
<dbReference type="SMART" id="SM00869">
    <property type="entry name" value="Autotransporter"/>
    <property type="match status" value="1"/>
</dbReference>
<evidence type="ECO:0000256" key="2">
    <source>
        <dbReference type="SAM" id="SignalP"/>
    </source>
</evidence>
<feature type="compositionally biased region" description="Acidic residues" evidence="1">
    <location>
        <begin position="989"/>
        <end position="1004"/>
    </location>
</feature>
<protein>
    <submittedName>
        <fullName evidence="4">Autotransporter outer membrane beta-barrel domain-containing protein</fullName>
    </submittedName>
</protein>
<keyword evidence="2" id="KW-0732">Signal</keyword>
<dbReference type="Proteomes" id="UP000609531">
    <property type="component" value="Unassembled WGS sequence"/>
</dbReference>
<evidence type="ECO:0000256" key="1">
    <source>
        <dbReference type="SAM" id="MobiDB-lite"/>
    </source>
</evidence>
<feature type="compositionally biased region" description="Gly residues" evidence="1">
    <location>
        <begin position="276"/>
        <end position="285"/>
    </location>
</feature>
<dbReference type="RefSeq" id="WP_198881487.1">
    <property type="nucleotide sequence ID" value="NZ_JAEKJA010000005.1"/>
</dbReference>
<dbReference type="SUPFAM" id="SSF103515">
    <property type="entry name" value="Autotransporter"/>
    <property type="match status" value="1"/>
</dbReference>
<evidence type="ECO:0000313" key="4">
    <source>
        <dbReference type="EMBL" id="MBJ3775607.1"/>
    </source>
</evidence>
<feature type="compositionally biased region" description="Acidic residues" evidence="1">
    <location>
        <begin position="1223"/>
        <end position="1248"/>
    </location>
</feature>
<dbReference type="InterPro" id="IPR005546">
    <property type="entry name" value="Autotransporte_beta"/>
</dbReference>
<proteinExistence type="predicted"/>
<sequence>MNYSGRGRRTARVALLLSTSALVPAAILPAAADDYANSGASAQVILNVDGADAPQGYDFNTGIASGDDGGDISATITGIITDVTQTGTMIGAVTVTSGGGTGAMGIAQGYASTASPGNGGDGGTVAIYSRAGIDPTTATSGIVGTADGGVGGEALYDTTTAGTGGDGGSVLVRLNAASGVSRTVNARIAGGFGVFASALGGDGGDGLKLASNAPDLDDYDFPGGQGGVAGDGGTATVNANAVTVITTEDGAVGISVLASGGDGGSGGNNLVTGEPPSGGAGGDGGTATITTATGSEVNTTGDDAIALDAEANGGIGGSEGTAFGSGSEHDTPGAAGNGGTVTVGNRAVLKTTGTAAHGISAQANSGSGGNAARQVGFFESISDSGGAGGAGGTVTVTNRATGLIDTEGDGAVGILAQSIGGTGGNGGQSSAIAYSVGGNGGTSGPGGSVTVANVGEIDTAGIGAPGILAISVGGGGGLALGTDVSAAAAAATGGDAGGIFVATGGTGGAGGDGGTVVVSNRGTITTQLDHSHGILAYSVGGGGGAGGGAFSGAPLVSVAVGGNGSTGGAGGDVTVNPNLTGRPKDETKVGSIETFGVGANGISAGSVGGGGGDGGAASAFAFGVPIAPNGATLSVAVAIGGKGKGGGDGGTVLVNNANSIITHNDDAIGIYASSIGGGGGSGGQATSTSLSATFVSPPFSLSASVAVGGSADDGGAGGTVTTNNYGDITTYGDQSIAILAHSVGGGGGNGGNAKALASSFSFGDGSQNSIGVAVGGSGGGGGAGGVVTVTNAGALTTSGAKADAILAQSVGGGGGTGGIGAAYAIPGISLYGSKSNAVTVGVGGSGGEASAGDTVTVTNTGAIIVNGNDSRAIVAQSIGGGGGTGGGGQADSNSLGITLGVAVGGSGGGGGAGGIVTVDNQADITTLGHGGTGILVQSIGGGGGTGGSSTANNELPGIAETGEDVTEVVEWFHEAIEQLEKAGEKGEGEDGDGEGGDGEGEGEGEGGNGEGGENGSKGPPEVQINVSVGGKGGDGGDGDVATVTNTGTITTSGDMAQAIFIQSIGGGGGTSTVAAGKQAEFGGEVTVGRSGGGGGDGGLVTVTNSGALVTSGNIAAAMFAQSVGGGGGLAGITRQENAFFLPVGVAVNIGGTGGTGGDGAAVEVDNSGAIDTSGTLSIGILAQSIGGGGGLHYVAAQDEDDDGVSINFPVPLYGNPGTAAETPEADDDDGDGNDDDGEGDDSGGDNQDDYGTIAGAGLSLNFGAKAGASGDGGTVDITNAASIDTGGDEAFGILAQSIGGGGGVSGLHGGISGGNNTLITPTYTQTAGEADAASGSNVAVHLNGGTKITTTGTGAVGVLAQSIGGGGGHRSGGTGAAETNPESAGLSGNANSGDVTIDTDGGPVSITTSGFGAHGIFAQSNAGGGGTYGTYEGVVTVSAPLSDGEVGSLTVGNVDVDYTGSITASGENSVGIYAEAWNNQSAVAAGTIDITVDGDITGGSGASAAGIAIVGGAGDTITIDGGTISAGDGGFAVAARFAEPTTGFNYDPEYALTLINGGTIVGNIDLGGGAANFENNGIFHPGESVVIGNVPDAGVQGISYWNTLFADNVVPDSDPTIVGAGNSIPLLNSSFDNTGTVDPAGPGTIGQSIFVVDGFNQSAEGTLALDVDYGAASIDRIVTTGEATLSGTVRPSIIGVASAPSGDLPTLEFFEATSVDSSALSVVDTIAVDYTLGTVDPGGLTLAATIDVTQDAAASEAASAIAQNLQANYEAGTLGATMSGFVSLLNVPTGSESEYQDALESLSGDVAVGSTHQVAGGANALARNSLHSCPVFVGEAALLEEEKCVYGKAVGRFLSETGDGSTAGVRSRLAGVVIGGQAEVADDTFLGGVVGLGGSWSKSTDGRLRATGETYSVGAVVKHRFAERWEIAASAVYTYTDSDHSRSIGGLAPAGTTAQSDVASHTIGGRARFAYYGNVGDTYLKPMVDLEALYTSVPAYSERGAGAYDLHYSSSDDVSLAVAPALEVGRRINLETGVLRAYARAGAAYWHDRTSEQDARFGGTTSTLAFENRFEGSRLFATGTIGAEIVAKGGLEFRAEYDIEANADAVSHAVSARLGFRF</sequence>
<name>A0A934IKR7_9HYPH</name>
<dbReference type="EMBL" id="JAEKJA010000005">
    <property type="protein sequence ID" value="MBJ3775607.1"/>
    <property type="molecule type" value="Genomic_DNA"/>
</dbReference>
<evidence type="ECO:0000313" key="5">
    <source>
        <dbReference type="Proteomes" id="UP000609531"/>
    </source>
</evidence>
<feature type="compositionally biased region" description="Polar residues" evidence="1">
    <location>
        <begin position="1380"/>
        <end position="1390"/>
    </location>
</feature>
<dbReference type="PROSITE" id="PS51208">
    <property type="entry name" value="AUTOTRANSPORTER"/>
    <property type="match status" value="1"/>
</dbReference>
<gene>
    <name evidence="4" type="ORF">JCR33_07925</name>
</gene>
<feature type="compositionally biased region" description="Gly residues" evidence="1">
    <location>
        <begin position="1005"/>
        <end position="1015"/>
    </location>
</feature>
<dbReference type="InterPro" id="IPR036709">
    <property type="entry name" value="Autotransporte_beta_dom_sf"/>
</dbReference>
<keyword evidence="5" id="KW-1185">Reference proteome</keyword>
<comment type="caution">
    <text evidence="4">The sequence shown here is derived from an EMBL/GenBank/DDBJ whole genome shotgun (WGS) entry which is preliminary data.</text>
</comment>
<feature type="region of interest" description="Disordered" evidence="1">
    <location>
        <begin position="312"/>
        <end position="342"/>
    </location>
</feature>
<feature type="region of interest" description="Disordered" evidence="1">
    <location>
        <begin position="980"/>
        <end position="1039"/>
    </location>
</feature>
<feature type="region of interest" description="Disordered" evidence="1">
    <location>
        <begin position="1366"/>
        <end position="1390"/>
    </location>
</feature>
<feature type="signal peptide" evidence="2">
    <location>
        <begin position="1"/>
        <end position="25"/>
    </location>
</feature>
<feature type="chain" id="PRO_5037458721" evidence="2">
    <location>
        <begin position="26"/>
        <end position="2118"/>
    </location>
</feature>